<dbReference type="PANTHER" id="PTHR31286">
    <property type="entry name" value="GLYCINE-RICH CELL WALL STRUCTURAL PROTEIN 1.8-LIKE"/>
    <property type="match status" value="1"/>
</dbReference>
<evidence type="ECO:0000313" key="3">
    <source>
        <dbReference type="Proteomes" id="UP000239757"/>
    </source>
</evidence>
<organism evidence="2 3">
    <name type="scientific">Gossypium barbadense</name>
    <name type="common">Sea Island cotton</name>
    <name type="synonym">Hibiscus barbadensis</name>
    <dbReference type="NCBI Taxonomy" id="3634"/>
    <lineage>
        <taxon>Eukaryota</taxon>
        <taxon>Viridiplantae</taxon>
        <taxon>Streptophyta</taxon>
        <taxon>Embryophyta</taxon>
        <taxon>Tracheophyta</taxon>
        <taxon>Spermatophyta</taxon>
        <taxon>Magnoliopsida</taxon>
        <taxon>eudicotyledons</taxon>
        <taxon>Gunneridae</taxon>
        <taxon>Pentapetalae</taxon>
        <taxon>rosids</taxon>
        <taxon>malvids</taxon>
        <taxon>Malvales</taxon>
        <taxon>Malvaceae</taxon>
        <taxon>Malvoideae</taxon>
        <taxon>Gossypium</taxon>
    </lineage>
</organism>
<proteinExistence type="predicted"/>
<dbReference type="InterPro" id="IPR040256">
    <property type="entry name" value="At4g02000-like"/>
</dbReference>
<feature type="domain" description="DUF4283" evidence="1">
    <location>
        <begin position="2"/>
        <end position="67"/>
    </location>
</feature>
<reference evidence="2 3" key="1">
    <citation type="submission" date="2015-01" db="EMBL/GenBank/DDBJ databases">
        <title>Genome of allotetraploid Gossypium barbadense reveals genomic plasticity and fiber elongation in cotton evolution.</title>
        <authorList>
            <person name="Chen X."/>
            <person name="Liu X."/>
            <person name="Zhao B."/>
            <person name="Zheng H."/>
            <person name="Hu Y."/>
            <person name="Lu G."/>
            <person name="Yang C."/>
            <person name="Chen J."/>
            <person name="Shan C."/>
            <person name="Zhang L."/>
            <person name="Zhou Y."/>
            <person name="Wang L."/>
            <person name="Guo W."/>
            <person name="Bai Y."/>
            <person name="Ruan J."/>
            <person name="Shangguan X."/>
            <person name="Mao Y."/>
            <person name="Jiang J."/>
            <person name="Zhu Y."/>
            <person name="Lei J."/>
            <person name="Kang H."/>
            <person name="Chen S."/>
            <person name="He X."/>
            <person name="Wang R."/>
            <person name="Wang Y."/>
            <person name="Chen J."/>
            <person name="Wang L."/>
            <person name="Yu S."/>
            <person name="Wang B."/>
            <person name="Wei J."/>
            <person name="Song S."/>
            <person name="Lu X."/>
            <person name="Gao Z."/>
            <person name="Gu W."/>
            <person name="Deng X."/>
            <person name="Ma D."/>
            <person name="Wang S."/>
            <person name="Liang W."/>
            <person name="Fang L."/>
            <person name="Cai C."/>
            <person name="Zhu X."/>
            <person name="Zhou B."/>
            <person name="Zhang Y."/>
            <person name="Chen Z."/>
            <person name="Xu S."/>
            <person name="Zhu R."/>
            <person name="Wang S."/>
            <person name="Zhang T."/>
            <person name="Zhao G."/>
        </authorList>
    </citation>
    <scope>NUCLEOTIDE SEQUENCE [LARGE SCALE GENOMIC DNA]</scope>
    <source>
        <strain evidence="3">cv. Xinhai21</strain>
        <tissue evidence="2">Leaf</tissue>
    </source>
</reference>
<evidence type="ECO:0000313" key="2">
    <source>
        <dbReference type="EMBL" id="PPR96175.1"/>
    </source>
</evidence>
<dbReference type="Proteomes" id="UP000239757">
    <property type="component" value="Unassembled WGS sequence"/>
</dbReference>
<dbReference type="EMBL" id="KZ666106">
    <property type="protein sequence ID" value="PPR96175.1"/>
    <property type="molecule type" value="Genomic_DNA"/>
</dbReference>
<name>A0A2P5WYL4_GOSBA</name>
<gene>
    <name evidence="2" type="ORF">GOBAR_AA24492</name>
</gene>
<sequence length="194" mass="22068">MKTTIVVKFLGQSIGYATLYNSVSSLWWSSKSFQLMNVENGYFLVKFRSKEDYEKMLFQGPWIVFGLPGHLYNKKILEVIGGMIERSFEYKSLSTICFSCERYDYVKDLCSFSAGSKKNVGENKGSVVIEPMTGGLVKEATKFGPWMIVERWSRWNLKDSHKLTARISSGDENGTRLKALASANSQCGEKRYND</sequence>
<accession>A0A2P5WYL4</accession>
<dbReference type="InterPro" id="IPR025558">
    <property type="entry name" value="DUF4283"/>
</dbReference>
<dbReference type="PANTHER" id="PTHR31286:SF173">
    <property type="entry name" value="DUF4283 DOMAIN-CONTAINING PROTEIN"/>
    <property type="match status" value="1"/>
</dbReference>
<dbReference type="OrthoDB" id="10508396at2759"/>
<protein>
    <recommendedName>
        <fullName evidence="1">DUF4283 domain-containing protein</fullName>
    </recommendedName>
</protein>
<evidence type="ECO:0000259" key="1">
    <source>
        <dbReference type="Pfam" id="PF14111"/>
    </source>
</evidence>
<dbReference type="Pfam" id="PF14111">
    <property type="entry name" value="DUF4283"/>
    <property type="match status" value="1"/>
</dbReference>
<dbReference type="AlphaFoldDB" id="A0A2P5WYL4"/>